<accession>A0A9P0BH01</accession>
<dbReference type="EMBL" id="OV121139">
    <property type="protein sequence ID" value="CAH0562941.1"/>
    <property type="molecule type" value="Genomic_DNA"/>
</dbReference>
<name>A0A9P0BH01_BRAAE</name>
<organism evidence="2 3">
    <name type="scientific">Brassicogethes aeneus</name>
    <name type="common">Rape pollen beetle</name>
    <name type="synonym">Meligethes aeneus</name>
    <dbReference type="NCBI Taxonomy" id="1431903"/>
    <lineage>
        <taxon>Eukaryota</taxon>
        <taxon>Metazoa</taxon>
        <taxon>Ecdysozoa</taxon>
        <taxon>Arthropoda</taxon>
        <taxon>Hexapoda</taxon>
        <taxon>Insecta</taxon>
        <taxon>Pterygota</taxon>
        <taxon>Neoptera</taxon>
        <taxon>Endopterygota</taxon>
        <taxon>Coleoptera</taxon>
        <taxon>Polyphaga</taxon>
        <taxon>Cucujiformia</taxon>
        <taxon>Nitidulidae</taxon>
        <taxon>Meligethinae</taxon>
        <taxon>Brassicogethes</taxon>
    </lineage>
</organism>
<dbReference type="OrthoDB" id="10064970at2759"/>
<keyword evidence="3" id="KW-1185">Reference proteome</keyword>
<gene>
    <name evidence="2" type="ORF">MELIAE_LOCUS11948</name>
</gene>
<evidence type="ECO:0000313" key="3">
    <source>
        <dbReference type="Proteomes" id="UP001154078"/>
    </source>
</evidence>
<dbReference type="PANTHER" id="PTHR33173">
    <property type="match status" value="1"/>
</dbReference>
<feature type="region of interest" description="Disordered" evidence="1">
    <location>
        <begin position="788"/>
        <end position="831"/>
    </location>
</feature>
<dbReference type="Proteomes" id="UP001154078">
    <property type="component" value="Chromosome 8"/>
</dbReference>
<proteinExistence type="predicted"/>
<feature type="region of interest" description="Disordered" evidence="1">
    <location>
        <begin position="714"/>
        <end position="757"/>
    </location>
</feature>
<dbReference type="AlphaFoldDB" id="A0A9P0BH01"/>
<dbReference type="PANTHER" id="PTHR33173:SF2">
    <property type="entry name" value="MYND-TYPE DOMAIN-CONTAINING PROTEIN"/>
    <property type="match status" value="1"/>
</dbReference>
<evidence type="ECO:0000313" key="2">
    <source>
        <dbReference type="EMBL" id="CAH0562941.1"/>
    </source>
</evidence>
<reference evidence="2" key="1">
    <citation type="submission" date="2021-12" db="EMBL/GenBank/DDBJ databases">
        <authorList>
            <person name="King R."/>
        </authorList>
    </citation>
    <scope>NUCLEOTIDE SEQUENCE</scope>
</reference>
<sequence>MESVMDSVETILHKIDSDLYIPKNIRQLLIYQGFDNLEGISLMNDQDICDMECFAQKVLPKLMMKKSSEEKLDIYGIYAENTELFQIPPGHKKLLQSFSEACKIYKASQRKPLKRKKENINGCDKCKCTCKNEKRNKVDKQNLKTQNDALGNISGIDDQLRAKKNIIDHLKRLSQEYVKKLYSSLGKEQNLNTEDIVVNILGEGPTFSFATVRCPIPKCGFEYKVSSSDGRYGKKWILSNFNKHLKTHFKSEMNEQLLRPSKGSTNSSLLNFLEGGGDLEGETRAGTSALYSKLQATPKQSFNHRFNENPRSRHQRNRRMLNTVALHQNQTKLSDFYSVFKNVQMYLERDSTMRQNLLQHSKQYIDQITFTADERTNKSKGLLNILKEHALKNSEVKLHGNRFDEPLKLFGLYIFIIGGRLLYETLYQNLRCSLPSITTINKTLDECQKIKEGQLRFSELKTYLVKRNLPLKVFISEDQTAILRRIQYDPKTNEMTGFLLPLSENTGFPITGKYVVNTLSDIEIALKEGTISNNAYVFMAQPLAEHTPGFCLGIFGTDNRFNYKDVLKRWNHIVNEAGKEGILIEGFSSDGDPKCLKSMRIWSNVGHSNHETKKQDGCECPYESYFKVGDKFCFPREDNKRLGGKRNTTEHPKKLPSSAEIKEVIESAKNNALQELTALGISFLESREDLNRGLNENQSMNSPEKVFQTISVSVLKDNEKNEDKDEKNKSDSESDLEKNIEFGEMEVSDQENIEEPDTAEKSTLFSTFDNLYLKDYSQHDLQIIKEQETKSKLDTKPSTKLKNAKNRTTKITKNESDLSSMSSESSEVDDDVEYASESETLSETFSDTEIDSIPASNEDKGNFSGNFIKVKNEEYYCVYYDNSWYIGRVITRIDENTSKIKFLNLI</sequence>
<protein>
    <submittedName>
        <fullName evidence="2">Uncharacterized protein</fullName>
    </submittedName>
</protein>
<evidence type="ECO:0000256" key="1">
    <source>
        <dbReference type="SAM" id="MobiDB-lite"/>
    </source>
</evidence>
<feature type="compositionally biased region" description="Basic and acidic residues" evidence="1">
    <location>
        <begin position="788"/>
        <end position="797"/>
    </location>
</feature>
<feature type="compositionally biased region" description="Basic and acidic residues" evidence="1">
    <location>
        <begin position="716"/>
        <end position="741"/>
    </location>
</feature>
<feature type="compositionally biased region" description="Acidic residues" evidence="1">
    <location>
        <begin position="743"/>
        <end position="757"/>
    </location>
</feature>